<feature type="transmembrane region" description="Helical" evidence="6">
    <location>
        <begin position="412"/>
        <end position="434"/>
    </location>
</feature>
<sequence>MDSRVAELNVPKVIESSTVETKSISRGHVIYASIVAFLAWVFSTYDFILFGTLLPVMAQDFHWSTAESTKIATWVSLATLIVSLTVGPITDYFGRRNALMITTAGAALSSGLTGFTMGPLYLIVVRALSGLGFQEQAVNTTYLSELVGAKKRGFLYSFVQGGWPIGVLFASFMTAVLLPKIGWRGVFWVGTLPAVLILILRFKLKETPRYEALKQVRNLIRAGEIDQAKKLGKVYGIDTEKMSKFSFLQLFAPDIRRHTIFLGLAHLFNWFAIQVLTVLSTTVLTEGKGISFDNSLFMLIFSNALAYIGYIFHGYIGDRIGRRETLIGSWIIAGLSYTFMLFVAQGYWSVLISYSVGLFFLIGAYAALFTYMGESYPTRIRGTGAAFINAMGPIGAIFGSLVFTLTVENNGVIMATFLSGVLPLLLSGILMFGARSIAPSKELENISQ</sequence>
<gene>
    <name evidence="8" type="ORF">B4119_4189</name>
</gene>
<comment type="caution">
    <text evidence="8">The sequence shown here is derived from an EMBL/GenBank/DDBJ whole genome shotgun (WGS) entry which is preliminary data.</text>
</comment>
<feature type="transmembrane region" description="Helical" evidence="6">
    <location>
        <begin position="354"/>
        <end position="373"/>
    </location>
</feature>
<evidence type="ECO:0000313" key="9">
    <source>
        <dbReference type="Proteomes" id="UP000075455"/>
    </source>
</evidence>
<dbReference type="GO" id="GO:0005886">
    <property type="term" value="C:plasma membrane"/>
    <property type="evidence" value="ECO:0007669"/>
    <property type="project" value="UniProtKB-SubCell"/>
</dbReference>
<proteinExistence type="predicted"/>
<organism evidence="8 9">
    <name type="scientific">Saccharococcus caldoxylosilyticus</name>
    <dbReference type="NCBI Taxonomy" id="81408"/>
    <lineage>
        <taxon>Bacteria</taxon>
        <taxon>Bacillati</taxon>
        <taxon>Bacillota</taxon>
        <taxon>Bacilli</taxon>
        <taxon>Bacillales</taxon>
        <taxon>Anoxybacillaceae</taxon>
        <taxon>Saccharococcus</taxon>
    </lineage>
</organism>
<feature type="transmembrane region" description="Helical" evidence="6">
    <location>
        <begin position="71"/>
        <end position="90"/>
    </location>
</feature>
<keyword evidence="3 6" id="KW-0812">Transmembrane</keyword>
<dbReference type="Gene3D" id="1.20.1250.20">
    <property type="entry name" value="MFS general substrate transporter like domains"/>
    <property type="match status" value="1"/>
</dbReference>
<dbReference type="PATRIC" id="fig|81408.3.peg.30"/>
<dbReference type="PROSITE" id="PS50850">
    <property type="entry name" value="MFS"/>
    <property type="match status" value="1"/>
</dbReference>
<feature type="transmembrane region" description="Helical" evidence="6">
    <location>
        <begin position="385"/>
        <end position="406"/>
    </location>
</feature>
<dbReference type="GO" id="GO:0046943">
    <property type="term" value="F:carboxylic acid transmembrane transporter activity"/>
    <property type="evidence" value="ECO:0007669"/>
    <property type="project" value="TreeGrafter"/>
</dbReference>
<evidence type="ECO:0000256" key="1">
    <source>
        <dbReference type="ARBA" id="ARBA00004651"/>
    </source>
</evidence>
<dbReference type="AlphaFoldDB" id="A0A150LJ03"/>
<evidence type="ECO:0000256" key="2">
    <source>
        <dbReference type="ARBA" id="ARBA00022448"/>
    </source>
</evidence>
<dbReference type="InterPro" id="IPR020846">
    <property type="entry name" value="MFS_dom"/>
</dbReference>
<keyword evidence="2" id="KW-0813">Transport</keyword>
<dbReference type="InterPro" id="IPR036259">
    <property type="entry name" value="MFS_trans_sf"/>
</dbReference>
<evidence type="ECO:0000256" key="3">
    <source>
        <dbReference type="ARBA" id="ARBA00022692"/>
    </source>
</evidence>
<dbReference type="EMBL" id="LQYS01000072">
    <property type="protein sequence ID" value="KYD11722.1"/>
    <property type="molecule type" value="Genomic_DNA"/>
</dbReference>
<feature type="transmembrane region" description="Helical" evidence="6">
    <location>
        <begin position="260"/>
        <end position="284"/>
    </location>
</feature>
<protein>
    <recommendedName>
        <fullName evidence="7">Major facilitator superfamily (MFS) profile domain-containing protein</fullName>
    </recommendedName>
</protein>
<keyword evidence="4 6" id="KW-1133">Transmembrane helix</keyword>
<feature type="transmembrane region" description="Helical" evidence="6">
    <location>
        <begin position="327"/>
        <end position="348"/>
    </location>
</feature>
<feature type="transmembrane region" description="Helical" evidence="6">
    <location>
        <begin position="154"/>
        <end position="175"/>
    </location>
</feature>
<feature type="domain" description="Major facilitator superfamily (MFS) profile" evidence="7">
    <location>
        <begin position="32"/>
        <end position="438"/>
    </location>
</feature>
<reference evidence="8 9" key="1">
    <citation type="submission" date="2016-01" db="EMBL/GenBank/DDBJ databases">
        <title>Draft Genome Sequences of Seven Thermophilic Sporeformers Isolated from Foods.</title>
        <authorList>
            <person name="Berendsen E.M."/>
            <person name="Wells-Bennik M.H."/>
            <person name="Krawcyk A.O."/>
            <person name="De Jong A."/>
            <person name="Holsappel S."/>
            <person name="Eijlander R.T."/>
            <person name="Kuipers O.P."/>
        </authorList>
    </citation>
    <scope>NUCLEOTIDE SEQUENCE [LARGE SCALE GENOMIC DNA]</scope>
    <source>
        <strain evidence="8 9">B4119</strain>
    </source>
</reference>
<accession>A0A150LJ03</accession>
<evidence type="ECO:0000256" key="4">
    <source>
        <dbReference type="ARBA" id="ARBA00022989"/>
    </source>
</evidence>
<dbReference type="SUPFAM" id="SSF103473">
    <property type="entry name" value="MFS general substrate transporter"/>
    <property type="match status" value="1"/>
</dbReference>
<evidence type="ECO:0000259" key="7">
    <source>
        <dbReference type="PROSITE" id="PS50850"/>
    </source>
</evidence>
<evidence type="ECO:0000256" key="5">
    <source>
        <dbReference type="ARBA" id="ARBA00023136"/>
    </source>
</evidence>
<dbReference type="RefSeq" id="WP_061579758.1">
    <property type="nucleotide sequence ID" value="NZ_LQYS01000072.1"/>
</dbReference>
<feature type="transmembrane region" description="Helical" evidence="6">
    <location>
        <begin position="29"/>
        <end position="51"/>
    </location>
</feature>
<dbReference type="Proteomes" id="UP000075455">
    <property type="component" value="Unassembled WGS sequence"/>
</dbReference>
<dbReference type="PANTHER" id="PTHR23508:SF10">
    <property type="entry name" value="CARBOXYLIC ACID TRANSPORTER PROTEIN HOMOLOG"/>
    <property type="match status" value="1"/>
</dbReference>
<dbReference type="PANTHER" id="PTHR23508">
    <property type="entry name" value="CARBOXYLIC ACID TRANSPORTER PROTEIN HOMOLOG"/>
    <property type="match status" value="1"/>
</dbReference>
<evidence type="ECO:0000256" key="6">
    <source>
        <dbReference type="SAM" id="Phobius"/>
    </source>
</evidence>
<name>A0A150LJ03_9BACL</name>
<dbReference type="InterPro" id="IPR011701">
    <property type="entry name" value="MFS"/>
</dbReference>
<evidence type="ECO:0000313" key="8">
    <source>
        <dbReference type="EMBL" id="KYD11722.1"/>
    </source>
</evidence>
<dbReference type="Pfam" id="PF07690">
    <property type="entry name" value="MFS_1"/>
    <property type="match status" value="1"/>
</dbReference>
<feature type="transmembrane region" description="Helical" evidence="6">
    <location>
        <begin position="181"/>
        <end position="200"/>
    </location>
</feature>
<comment type="subcellular location">
    <subcellularLocation>
        <location evidence="1">Cell membrane</location>
        <topology evidence="1">Multi-pass membrane protein</topology>
    </subcellularLocation>
</comment>
<feature type="transmembrane region" description="Helical" evidence="6">
    <location>
        <begin position="296"/>
        <end position="315"/>
    </location>
</feature>
<dbReference type="STRING" id="81408.B4119_4189"/>
<keyword evidence="5 6" id="KW-0472">Membrane</keyword>